<evidence type="ECO:0000313" key="2">
    <source>
        <dbReference type="EMBL" id="KLU81091.1"/>
    </source>
</evidence>
<protein>
    <recommendedName>
        <fullName evidence="5">Heterokaryon incompatibility domain-containing protein</fullName>
    </recommendedName>
</protein>
<dbReference type="PANTHER" id="PTHR33112">
    <property type="entry name" value="DOMAIN PROTEIN, PUTATIVE-RELATED"/>
    <property type="match status" value="1"/>
</dbReference>
<dbReference type="EMBL" id="GL876966">
    <property type="protein sequence ID" value="KLU81091.1"/>
    <property type="molecule type" value="Genomic_DNA"/>
</dbReference>
<reference evidence="4" key="2">
    <citation type="submission" date="2010-05" db="EMBL/GenBank/DDBJ databases">
        <title>The genome sequence of Magnaporthe poae strain ATCC 64411.</title>
        <authorList>
            <person name="Ma L.-J."/>
            <person name="Dead R."/>
            <person name="Young S."/>
            <person name="Zeng Q."/>
            <person name="Koehrsen M."/>
            <person name="Alvarado L."/>
            <person name="Berlin A."/>
            <person name="Chapman S.B."/>
            <person name="Chen Z."/>
            <person name="Freedman E."/>
            <person name="Gellesch M."/>
            <person name="Goldberg J."/>
            <person name="Griggs A."/>
            <person name="Gujja S."/>
            <person name="Heilman E.R."/>
            <person name="Heiman D."/>
            <person name="Hepburn T."/>
            <person name="Howarth C."/>
            <person name="Jen D."/>
            <person name="Larson L."/>
            <person name="Mehta T."/>
            <person name="Neiman D."/>
            <person name="Pearson M."/>
            <person name="Roberts A."/>
            <person name="Saif S."/>
            <person name="Shea T."/>
            <person name="Shenoy N."/>
            <person name="Sisk P."/>
            <person name="Stolte C."/>
            <person name="Sykes S."/>
            <person name="Walk T."/>
            <person name="White J."/>
            <person name="Yandava C."/>
            <person name="Haas B."/>
            <person name="Nusbaum C."/>
            <person name="Birren B."/>
        </authorList>
    </citation>
    <scope>NUCLEOTIDE SEQUENCE [LARGE SCALE GENOMIC DNA]</scope>
    <source>
        <strain evidence="4">ATCC 64411 / 73-15</strain>
    </source>
</reference>
<gene>
    <name evidence="2" type="ORF">MAPG_00186</name>
</gene>
<reference evidence="2" key="1">
    <citation type="submission" date="2010-05" db="EMBL/GenBank/DDBJ databases">
        <title>The Genome Sequence of Magnaporthe poae strain ATCC 64411.</title>
        <authorList>
            <consortium name="The Broad Institute Genome Sequencing Platform"/>
            <consortium name="Broad Institute Genome Sequencing Center for Infectious Disease"/>
            <person name="Ma L.-J."/>
            <person name="Dead R."/>
            <person name="Young S."/>
            <person name="Zeng Q."/>
            <person name="Koehrsen M."/>
            <person name="Alvarado L."/>
            <person name="Berlin A."/>
            <person name="Chapman S.B."/>
            <person name="Chen Z."/>
            <person name="Freedman E."/>
            <person name="Gellesch M."/>
            <person name="Goldberg J."/>
            <person name="Griggs A."/>
            <person name="Gujja S."/>
            <person name="Heilman E.R."/>
            <person name="Heiman D."/>
            <person name="Hepburn T."/>
            <person name="Howarth C."/>
            <person name="Jen D."/>
            <person name="Larson L."/>
            <person name="Mehta T."/>
            <person name="Neiman D."/>
            <person name="Pearson M."/>
            <person name="Roberts A."/>
            <person name="Saif S."/>
            <person name="Shea T."/>
            <person name="Shenoy N."/>
            <person name="Sisk P."/>
            <person name="Stolte C."/>
            <person name="Sykes S."/>
            <person name="Walk T."/>
            <person name="White J."/>
            <person name="Yandava C."/>
            <person name="Haas B."/>
            <person name="Nusbaum C."/>
            <person name="Birren B."/>
        </authorList>
    </citation>
    <scope>NUCLEOTIDE SEQUENCE</scope>
    <source>
        <strain evidence="2">ATCC 64411</strain>
    </source>
</reference>
<organism evidence="3 4">
    <name type="scientific">Magnaporthiopsis poae (strain ATCC 64411 / 73-15)</name>
    <name type="common">Kentucky bluegrass fungus</name>
    <name type="synonym">Magnaporthe poae</name>
    <dbReference type="NCBI Taxonomy" id="644358"/>
    <lineage>
        <taxon>Eukaryota</taxon>
        <taxon>Fungi</taxon>
        <taxon>Dikarya</taxon>
        <taxon>Ascomycota</taxon>
        <taxon>Pezizomycotina</taxon>
        <taxon>Sordariomycetes</taxon>
        <taxon>Sordariomycetidae</taxon>
        <taxon>Magnaporthales</taxon>
        <taxon>Magnaporthaceae</taxon>
        <taxon>Magnaporthiopsis</taxon>
    </lineage>
</organism>
<dbReference type="PANTHER" id="PTHR33112:SF8">
    <property type="entry name" value="HETEROKARYON INCOMPATIBILITY DOMAIN-CONTAINING PROTEIN"/>
    <property type="match status" value="1"/>
</dbReference>
<evidence type="ECO:0000313" key="4">
    <source>
        <dbReference type="Proteomes" id="UP000011715"/>
    </source>
</evidence>
<evidence type="ECO:0000256" key="1">
    <source>
        <dbReference type="SAM" id="MobiDB-lite"/>
    </source>
</evidence>
<reference evidence="2" key="3">
    <citation type="submission" date="2011-03" db="EMBL/GenBank/DDBJ databases">
        <title>Annotation of Magnaporthe poae ATCC 64411.</title>
        <authorList>
            <person name="Ma L.-J."/>
            <person name="Dead R."/>
            <person name="Young S.K."/>
            <person name="Zeng Q."/>
            <person name="Gargeya S."/>
            <person name="Fitzgerald M."/>
            <person name="Haas B."/>
            <person name="Abouelleil A."/>
            <person name="Alvarado L."/>
            <person name="Arachchi H.M."/>
            <person name="Berlin A."/>
            <person name="Brown A."/>
            <person name="Chapman S.B."/>
            <person name="Chen Z."/>
            <person name="Dunbar C."/>
            <person name="Freedman E."/>
            <person name="Gearin G."/>
            <person name="Gellesch M."/>
            <person name="Goldberg J."/>
            <person name="Griggs A."/>
            <person name="Gujja S."/>
            <person name="Heiman D."/>
            <person name="Howarth C."/>
            <person name="Larson L."/>
            <person name="Lui A."/>
            <person name="MacDonald P.J.P."/>
            <person name="Mehta T."/>
            <person name="Montmayeur A."/>
            <person name="Murphy C."/>
            <person name="Neiman D."/>
            <person name="Pearson M."/>
            <person name="Priest M."/>
            <person name="Roberts A."/>
            <person name="Saif S."/>
            <person name="Shea T."/>
            <person name="Shenoy N."/>
            <person name="Sisk P."/>
            <person name="Stolte C."/>
            <person name="Sykes S."/>
            <person name="Yandava C."/>
            <person name="Wortman J."/>
            <person name="Nusbaum C."/>
            <person name="Birren B."/>
        </authorList>
    </citation>
    <scope>NUCLEOTIDE SEQUENCE</scope>
    <source>
        <strain evidence="2">ATCC 64411</strain>
    </source>
</reference>
<reference evidence="3" key="5">
    <citation type="submission" date="2015-06" db="UniProtKB">
        <authorList>
            <consortium name="EnsemblFungi"/>
        </authorList>
    </citation>
    <scope>IDENTIFICATION</scope>
    <source>
        <strain evidence="3">ATCC 64411</strain>
    </source>
</reference>
<dbReference type="VEuPathDB" id="FungiDB:MAPG_00186"/>
<dbReference type="AlphaFoldDB" id="A0A0C4DKB8"/>
<evidence type="ECO:0000313" key="3">
    <source>
        <dbReference type="EnsemblFungi" id="MAPG_00186T0"/>
    </source>
</evidence>
<dbReference type="EnsemblFungi" id="MAPG_00186T0">
    <property type="protein sequence ID" value="MAPG_00186T0"/>
    <property type="gene ID" value="MAPG_00186"/>
</dbReference>
<dbReference type="eggNOG" id="ENOG502RUEK">
    <property type="taxonomic scope" value="Eukaryota"/>
</dbReference>
<evidence type="ECO:0008006" key="5">
    <source>
        <dbReference type="Google" id="ProtNLM"/>
    </source>
</evidence>
<dbReference type="EMBL" id="ADBL01000039">
    <property type="status" value="NOT_ANNOTATED_CDS"/>
    <property type="molecule type" value="Genomic_DNA"/>
</dbReference>
<feature type="region of interest" description="Disordered" evidence="1">
    <location>
        <begin position="376"/>
        <end position="397"/>
    </location>
</feature>
<sequence>MGKMSGQPVYDEASILDLDQSSKLCAHLVRAVFEVGCVVCRHLLNSAPARDEFLAHVRAEWNDAAADDTASMSRVESDFYDDRCAPVTGKDKRFFKVILYELLRIPGRRKDWGITEHFTVTTRELLRCRGHSNTLPPGSQLISSLQLTLRQASSSAPGLIPRNSLDSSTGAYITLSHRWTTPEPPKLRLENEAELLSPGISIVSLPQTFQDDSVEEPSDWEREAGLMGAIYGGSLLNVAALDADGLSQTGFLARLAEPSTETLLPVFCSRDNALPQSLREDEIISGGDLPEGSVIHSHGAFDHQVFHSMLLGRGWVHQEILPAPATLFVSQKQAWWHCTGGTSSEAYPDSIPPFLELPDTAKLRSVVVKAPDKAAAAAANSSSDKTEEETESSNPERHRRQTLIVWCKVVQMYSSADFTYLPDRLVALAGVVDALADILGDYYCGMWYKLLPMRGSRGRDGDEAQRDDFLSQLMWMHSPKMPLRREALAFGDTQQQQPAVDGSRDGESLTKTPIIPTRSWASCPRAIAYFPGENGPRTLTHLASRPPFERLNPFGWPMDHAAATLHLLGALIPFCMLNSPLNLMLGSYPRVSDGNKDLVHIYFDYRHELDAAEEMAAGLKFAHPLPGFYFLPLYYSEQRELRIEGVILRERSDHQLLGCPAGRRLFSRVGHFRREKRRPGEARKWRVEDMPEDWPPIFEDFKIARYRNAGLDKADLCEDRELGGEHVELEEIYLI</sequence>
<accession>A0A0C4DKB8</accession>
<reference evidence="3" key="4">
    <citation type="journal article" date="2015" name="G3 (Bethesda)">
        <title>Genome sequences of three phytopathogenic species of the Magnaporthaceae family of fungi.</title>
        <authorList>
            <person name="Okagaki L.H."/>
            <person name="Nunes C.C."/>
            <person name="Sailsbery J."/>
            <person name="Clay B."/>
            <person name="Brown D."/>
            <person name="John T."/>
            <person name="Oh Y."/>
            <person name="Young N."/>
            <person name="Fitzgerald M."/>
            <person name="Haas B.J."/>
            <person name="Zeng Q."/>
            <person name="Young S."/>
            <person name="Adiconis X."/>
            <person name="Fan L."/>
            <person name="Levin J.Z."/>
            <person name="Mitchell T.K."/>
            <person name="Okubara P.A."/>
            <person name="Farman M.L."/>
            <person name="Kohn L.M."/>
            <person name="Birren B."/>
            <person name="Ma L.-J."/>
            <person name="Dean R.A."/>
        </authorList>
    </citation>
    <scope>NUCLEOTIDE SEQUENCE</scope>
    <source>
        <strain evidence="3">ATCC 64411 / 73-15</strain>
    </source>
</reference>
<proteinExistence type="predicted"/>
<keyword evidence="4" id="KW-1185">Reference proteome</keyword>
<dbReference type="Proteomes" id="UP000011715">
    <property type="component" value="Unassembled WGS sequence"/>
</dbReference>
<dbReference type="OrthoDB" id="2958217at2759"/>
<name>A0A0C4DKB8_MAGP6</name>